<dbReference type="AlphaFoldDB" id="A0A0A9D4F5"/>
<dbReference type="EMBL" id="GBRH01215204">
    <property type="protein sequence ID" value="JAD82691.1"/>
    <property type="molecule type" value="Transcribed_RNA"/>
</dbReference>
<accession>A0A0A9D4F5</accession>
<protein>
    <submittedName>
        <fullName evidence="2">Uncharacterized protein</fullName>
    </submittedName>
</protein>
<name>A0A0A9D4F5_ARUDO</name>
<sequence length="80" mass="8508">MGEKRVIEATGVDVVCDEQRGAVGDAHNPDGHALIGVERSAGDDVAEEVAADAAATEKHHGEHRLHRRRHLHNLDSSGGN</sequence>
<feature type="compositionally biased region" description="Basic residues" evidence="1">
    <location>
        <begin position="61"/>
        <end position="71"/>
    </location>
</feature>
<reference evidence="2" key="1">
    <citation type="submission" date="2014-09" db="EMBL/GenBank/DDBJ databases">
        <authorList>
            <person name="Magalhaes I.L.F."/>
            <person name="Oliveira U."/>
            <person name="Santos F.R."/>
            <person name="Vidigal T.H.D.A."/>
            <person name="Brescovit A.D."/>
            <person name="Santos A.J."/>
        </authorList>
    </citation>
    <scope>NUCLEOTIDE SEQUENCE</scope>
    <source>
        <tissue evidence="2">Shoot tissue taken approximately 20 cm above the soil surface</tissue>
    </source>
</reference>
<proteinExistence type="predicted"/>
<evidence type="ECO:0000313" key="2">
    <source>
        <dbReference type="EMBL" id="JAD82691.1"/>
    </source>
</evidence>
<organism evidence="2">
    <name type="scientific">Arundo donax</name>
    <name type="common">Giant reed</name>
    <name type="synonym">Donax arundinaceus</name>
    <dbReference type="NCBI Taxonomy" id="35708"/>
    <lineage>
        <taxon>Eukaryota</taxon>
        <taxon>Viridiplantae</taxon>
        <taxon>Streptophyta</taxon>
        <taxon>Embryophyta</taxon>
        <taxon>Tracheophyta</taxon>
        <taxon>Spermatophyta</taxon>
        <taxon>Magnoliopsida</taxon>
        <taxon>Liliopsida</taxon>
        <taxon>Poales</taxon>
        <taxon>Poaceae</taxon>
        <taxon>PACMAD clade</taxon>
        <taxon>Arundinoideae</taxon>
        <taxon>Arundineae</taxon>
        <taxon>Arundo</taxon>
    </lineage>
</organism>
<reference evidence="2" key="2">
    <citation type="journal article" date="2015" name="Data Brief">
        <title>Shoot transcriptome of the giant reed, Arundo donax.</title>
        <authorList>
            <person name="Barrero R.A."/>
            <person name="Guerrero F.D."/>
            <person name="Moolhuijzen P."/>
            <person name="Goolsby J.A."/>
            <person name="Tidwell J."/>
            <person name="Bellgard S.E."/>
            <person name="Bellgard M.I."/>
        </authorList>
    </citation>
    <scope>NUCLEOTIDE SEQUENCE</scope>
    <source>
        <tissue evidence="2">Shoot tissue taken approximately 20 cm above the soil surface</tissue>
    </source>
</reference>
<evidence type="ECO:0000256" key="1">
    <source>
        <dbReference type="SAM" id="MobiDB-lite"/>
    </source>
</evidence>
<feature type="region of interest" description="Disordered" evidence="1">
    <location>
        <begin position="50"/>
        <end position="80"/>
    </location>
</feature>